<dbReference type="SUPFAM" id="SSF109709">
    <property type="entry name" value="KorB DNA-binding domain-like"/>
    <property type="match status" value="1"/>
</dbReference>
<evidence type="ECO:0000256" key="1">
    <source>
        <dbReference type="ARBA" id="ARBA00006295"/>
    </source>
</evidence>
<comment type="caution">
    <text evidence="5">The sequence shown here is derived from an EMBL/GenBank/DDBJ whole genome shotgun (WGS) entry which is preliminary data.</text>
</comment>
<protein>
    <recommendedName>
        <fullName evidence="4">ParB-like N-terminal domain-containing protein</fullName>
    </recommendedName>
</protein>
<dbReference type="InterPro" id="IPR050336">
    <property type="entry name" value="Chromosome_partition/occlusion"/>
</dbReference>
<dbReference type="PANTHER" id="PTHR33375">
    <property type="entry name" value="CHROMOSOME-PARTITIONING PROTEIN PARB-RELATED"/>
    <property type="match status" value="1"/>
</dbReference>
<sequence>MSANKTTHRTIPVDRIDPDPDQPRKRFDPTKLNQLAASLKTVGLQQPVRVRYRPADRRYTLIMGERRWRAAQLADLTEIDAVVERGDKATFVQSVVENTARADMTPIEEAAAFKQLIDDGMTAEEVAEACAKSVPYITWRIDLLRLTPAAQEAVSKGHLSVGLAWEISELSADVQSRILGQWSRGEFTGTREAVEVAKACQQVEQQRVEGMFEVDEPSEEAKTEIRRRRDGLTSKFDRLAAAGEILAEFAATDPADLAQLLAGVHGGASAYQDRTEALYRVAGKAATNLRKAAAIAAAATMLADTEEDAEVAAEQ</sequence>
<dbReference type="EMBL" id="BAABAS010000004">
    <property type="protein sequence ID" value="GAA4226059.1"/>
    <property type="molecule type" value="Genomic_DNA"/>
</dbReference>
<keyword evidence="6" id="KW-1185">Reference proteome</keyword>
<dbReference type="RefSeq" id="WP_344890367.1">
    <property type="nucleotide sequence ID" value="NZ_BAABAS010000004.1"/>
</dbReference>
<feature type="region of interest" description="Disordered" evidence="3">
    <location>
        <begin position="1"/>
        <end position="26"/>
    </location>
</feature>
<organism evidence="5 6">
    <name type="scientific">Actinomadura meridiana</name>
    <dbReference type="NCBI Taxonomy" id="559626"/>
    <lineage>
        <taxon>Bacteria</taxon>
        <taxon>Bacillati</taxon>
        <taxon>Actinomycetota</taxon>
        <taxon>Actinomycetes</taxon>
        <taxon>Streptosporangiales</taxon>
        <taxon>Thermomonosporaceae</taxon>
        <taxon>Actinomadura</taxon>
    </lineage>
</organism>
<proteinExistence type="inferred from homology"/>
<dbReference type="InterPro" id="IPR004437">
    <property type="entry name" value="ParB/RepB/Spo0J"/>
</dbReference>
<dbReference type="Gene3D" id="3.90.1530.30">
    <property type="match status" value="1"/>
</dbReference>
<dbReference type="CDD" id="cd16393">
    <property type="entry name" value="SPO0J_N"/>
    <property type="match status" value="1"/>
</dbReference>
<dbReference type="InterPro" id="IPR036086">
    <property type="entry name" value="ParB/Sulfiredoxin_sf"/>
</dbReference>
<dbReference type="PANTHER" id="PTHR33375:SF1">
    <property type="entry name" value="CHROMOSOME-PARTITIONING PROTEIN PARB-RELATED"/>
    <property type="match status" value="1"/>
</dbReference>
<evidence type="ECO:0000313" key="5">
    <source>
        <dbReference type="EMBL" id="GAA4226059.1"/>
    </source>
</evidence>
<gene>
    <name evidence="5" type="ORF">GCM10022254_09730</name>
</gene>
<evidence type="ECO:0000259" key="4">
    <source>
        <dbReference type="SMART" id="SM00470"/>
    </source>
</evidence>
<dbReference type="SMART" id="SM00470">
    <property type="entry name" value="ParB"/>
    <property type="match status" value="1"/>
</dbReference>
<name>A0ABP8BU15_9ACTN</name>
<dbReference type="Pfam" id="PF17762">
    <property type="entry name" value="HTH_ParB"/>
    <property type="match status" value="1"/>
</dbReference>
<evidence type="ECO:0000256" key="3">
    <source>
        <dbReference type="SAM" id="MobiDB-lite"/>
    </source>
</evidence>
<accession>A0ABP8BU15</accession>
<feature type="compositionally biased region" description="Basic and acidic residues" evidence="3">
    <location>
        <begin position="11"/>
        <end position="26"/>
    </location>
</feature>
<dbReference type="InterPro" id="IPR003115">
    <property type="entry name" value="ParB_N"/>
</dbReference>
<dbReference type="Proteomes" id="UP001501710">
    <property type="component" value="Unassembled WGS sequence"/>
</dbReference>
<dbReference type="Pfam" id="PF02195">
    <property type="entry name" value="ParB_N"/>
    <property type="match status" value="1"/>
</dbReference>
<dbReference type="Gene3D" id="1.10.10.2830">
    <property type="match status" value="1"/>
</dbReference>
<dbReference type="SUPFAM" id="SSF110849">
    <property type="entry name" value="ParB/Sulfiredoxin"/>
    <property type="match status" value="1"/>
</dbReference>
<evidence type="ECO:0000313" key="6">
    <source>
        <dbReference type="Proteomes" id="UP001501710"/>
    </source>
</evidence>
<keyword evidence="2" id="KW-0159">Chromosome partition</keyword>
<feature type="domain" description="ParB-like N-terminal" evidence="4">
    <location>
        <begin position="9"/>
        <end position="99"/>
    </location>
</feature>
<comment type="similarity">
    <text evidence="1">Belongs to the ParB family.</text>
</comment>
<dbReference type="NCBIfam" id="TIGR00180">
    <property type="entry name" value="parB_part"/>
    <property type="match status" value="1"/>
</dbReference>
<reference evidence="6" key="1">
    <citation type="journal article" date="2019" name="Int. J. Syst. Evol. Microbiol.">
        <title>The Global Catalogue of Microorganisms (GCM) 10K type strain sequencing project: providing services to taxonomists for standard genome sequencing and annotation.</title>
        <authorList>
            <consortium name="The Broad Institute Genomics Platform"/>
            <consortium name="The Broad Institute Genome Sequencing Center for Infectious Disease"/>
            <person name="Wu L."/>
            <person name="Ma J."/>
        </authorList>
    </citation>
    <scope>NUCLEOTIDE SEQUENCE [LARGE SCALE GENOMIC DNA]</scope>
    <source>
        <strain evidence="6">JCM 17440</strain>
    </source>
</reference>
<dbReference type="InterPro" id="IPR041468">
    <property type="entry name" value="HTH_ParB/Spo0J"/>
</dbReference>
<evidence type="ECO:0000256" key="2">
    <source>
        <dbReference type="ARBA" id="ARBA00022829"/>
    </source>
</evidence>